<dbReference type="InterPro" id="IPR050218">
    <property type="entry name" value="LptD"/>
</dbReference>
<dbReference type="Pfam" id="PF03968">
    <property type="entry name" value="LptD_N"/>
    <property type="match status" value="1"/>
</dbReference>
<keyword evidence="3" id="KW-0998">Cell outer membrane</keyword>
<sequence length="735" mass="81701">MILGWGSPISASAQPTLPVAESTDSTSRPPLDVTAERVEFDRVTEVFRAVGSVIVTQGPLRLTADEATIHKLSGALQAKGAVHLNDQVTEVWADEMEINVYTEAGVITNGKILLQETNTWVRGRLLQRFSETHFRAKDGTFTNCDADDGQIPDWSFAFADIDLEQGDSLFAKNVWFQIRNQRILPLPMIKYPMPGARKTGFLLPTAGFDNVLGFQYRQDFFWAISPSQDLLVTPQILTDRGFGGDLAYRYIINRRSKGNWLLSSLYDTDLDKGRAQITGAHVQQVNEDLFVQMNVNYATDRTLLQDLTSSGVFRSLPSQESIFNVTQRLPGGSAYLKAQYLQPLNSGGRNTFQRLPEIGHGYTSPAFANEILVVDMNSNFVHFWREQGFHVSRLDVMPGISTQGLHLGNVVGLRPQMKLREVVYSHGRTSLQDDSRDRGTFWLGFEAFSNLSRRFPLGQGHRLRHTVEPRLFYEFVPDTKQSDLLQIDAVDNLIKKNLVTYSVNTRLKDERSGSGSTTLLDLFFAQSYHLGGAPGQASNFSDMWGRAIVGLPRDQLPPSLSNASVSFDAFFNPGDVEFSQFNTNILLQASQTAYIEVGHRHTRAGTISQRGDIWNPLSFNEVLAPQSEINFLTLGGAVRTPFGWTAGSKVYHDFAKGQTPEWDVVGLYQNPCRCWSLGLYYIRLGGADGLPERNQFNFVLTLRGIGATQGNGTALLQSILGPLLGGEVGVPWSPN</sequence>
<keyword evidence="1" id="KW-0732">Signal</keyword>
<keyword evidence="8" id="KW-1185">Reference proteome</keyword>
<evidence type="ECO:0000256" key="1">
    <source>
        <dbReference type="ARBA" id="ARBA00022729"/>
    </source>
</evidence>
<feature type="region of interest" description="Disordered" evidence="4">
    <location>
        <begin position="1"/>
        <end position="31"/>
    </location>
</feature>
<evidence type="ECO:0000313" key="7">
    <source>
        <dbReference type="EMBL" id="MDT7041929.1"/>
    </source>
</evidence>
<dbReference type="HAMAP" id="MF_01411">
    <property type="entry name" value="LPS_assembly_LptD"/>
    <property type="match status" value="1"/>
</dbReference>
<protein>
    <submittedName>
        <fullName evidence="7">LPS assembly protein LptD</fullName>
    </submittedName>
</protein>
<reference evidence="7 8" key="1">
    <citation type="journal article" date="2023" name="ISME J.">
        <title>Cultivation and genomic characterization of novel and ubiquitous marine nitrite-oxidizing bacteria from the Nitrospirales.</title>
        <authorList>
            <person name="Mueller A.J."/>
            <person name="Daebeler A."/>
            <person name="Herbold C.W."/>
            <person name="Kirkegaard R.H."/>
            <person name="Daims H."/>
        </authorList>
    </citation>
    <scope>NUCLEOTIDE SEQUENCE [LARGE SCALE GENOMIC DNA]</scope>
    <source>
        <strain evidence="7 8">EB</strain>
    </source>
</reference>
<dbReference type="InterPro" id="IPR005653">
    <property type="entry name" value="OstA-like_N"/>
</dbReference>
<dbReference type="InterPro" id="IPR007543">
    <property type="entry name" value="LptD_C"/>
</dbReference>
<evidence type="ECO:0000259" key="6">
    <source>
        <dbReference type="Pfam" id="PF04453"/>
    </source>
</evidence>
<organism evidence="7 8">
    <name type="scientific">Candidatus Nitronereus thalassa</name>
    <dbReference type="NCBI Taxonomy" id="3020898"/>
    <lineage>
        <taxon>Bacteria</taxon>
        <taxon>Pseudomonadati</taxon>
        <taxon>Nitrospirota</taxon>
        <taxon>Nitrospiria</taxon>
        <taxon>Nitrospirales</taxon>
        <taxon>Nitrospiraceae</taxon>
        <taxon>Candidatus Nitronereus</taxon>
    </lineage>
</organism>
<evidence type="ECO:0000313" key="8">
    <source>
        <dbReference type="Proteomes" id="UP001250932"/>
    </source>
</evidence>
<feature type="domain" description="LptD C-terminal" evidence="6">
    <location>
        <begin position="274"/>
        <end position="611"/>
    </location>
</feature>
<dbReference type="InterPro" id="IPR020889">
    <property type="entry name" value="LipoPS_assembly_LptD"/>
</dbReference>
<name>A0ABU3K676_9BACT</name>
<dbReference type="Gene3D" id="2.60.450.10">
    <property type="entry name" value="Lipopolysaccharide (LPS) transport protein A like domain"/>
    <property type="match status" value="1"/>
</dbReference>
<evidence type="ECO:0000256" key="4">
    <source>
        <dbReference type="SAM" id="MobiDB-lite"/>
    </source>
</evidence>
<dbReference type="PANTHER" id="PTHR30189:SF1">
    <property type="entry name" value="LPS-ASSEMBLY PROTEIN LPTD"/>
    <property type="match status" value="1"/>
</dbReference>
<evidence type="ECO:0000256" key="3">
    <source>
        <dbReference type="ARBA" id="ARBA00023237"/>
    </source>
</evidence>
<dbReference type="PANTHER" id="PTHR30189">
    <property type="entry name" value="LPS-ASSEMBLY PROTEIN"/>
    <property type="match status" value="1"/>
</dbReference>
<gene>
    <name evidence="7" type="primary">lptD</name>
    <name evidence="7" type="ORF">PPG34_06160</name>
</gene>
<dbReference type="EMBL" id="JAQOUE010000001">
    <property type="protein sequence ID" value="MDT7041929.1"/>
    <property type="molecule type" value="Genomic_DNA"/>
</dbReference>
<comment type="caution">
    <text evidence="7">The sequence shown here is derived from an EMBL/GenBank/DDBJ whole genome shotgun (WGS) entry which is preliminary data.</text>
</comment>
<keyword evidence="2" id="KW-0472">Membrane</keyword>
<proteinExistence type="inferred from homology"/>
<evidence type="ECO:0000259" key="5">
    <source>
        <dbReference type="Pfam" id="PF03968"/>
    </source>
</evidence>
<evidence type="ECO:0000256" key="2">
    <source>
        <dbReference type="ARBA" id="ARBA00023136"/>
    </source>
</evidence>
<dbReference type="Proteomes" id="UP001250932">
    <property type="component" value="Unassembled WGS sequence"/>
</dbReference>
<dbReference type="Pfam" id="PF04453">
    <property type="entry name" value="LptD"/>
    <property type="match status" value="1"/>
</dbReference>
<feature type="domain" description="Organic solvent tolerance-like N-terminal" evidence="5">
    <location>
        <begin position="33"/>
        <end position="121"/>
    </location>
</feature>
<dbReference type="RefSeq" id="WP_313834272.1">
    <property type="nucleotide sequence ID" value="NZ_JAQOUE010000001.1"/>
</dbReference>
<accession>A0ABU3K676</accession>